<evidence type="ECO:0000313" key="3">
    <source>
        <dbReference type="Proteomes" id="UP001501690"/>
    </source>
</evidence>
<protein>
    <submittedName>
        <fullName evidence="2">Uncharacterized protein</fullName>
    </submittedName>
</protein>
<name>A0ABP4U949_9MICO</name>
<dbReference type="EMBL" id="BAAAPL010000001">
    <property type="protein sequence ID" value="GAA1699256.1"/>
    <property type="molecule type" value="Genomic_DNA"/>
</dbReference>
<dbReference type="RefSeq" id="WP_344071233.1">
    <property type="nucleotide sequence ID" value="NZ_BAAAPL010000001.1"/>
</dbReference>
<accession>A0ABP4U949</accession>
<proteinExistence type="predicted"/>
<keyword evidence="1" id="KW-0472">Membrane</keyword>
<organism evidence="2 3">
    <name type="scientific">Microbacterium sediminicola</name>
    <dbReference type="NCBI Taxonomy" id="415210"/>
    <lineage>
        <taxon>Bacteria</taxon>
        <taxon>Bacillati</taxon>
        <taxon>Actinomycetota</taxon>
        <taxon>Actinomycetes</taxon>
        <taxon>Micrococcales</taxon>
        <taxon>Microbacteriaceae</taxon>
        <taxon>Microbacterium</taxon>
    </lineage>
</organism>
<keyword evidence="1" id="KW-0812">Transmembrane</keyword>
<keyword evidence="3" id="KW-1185">Reference proteome</keyword>
<evidence type="ECO:0000256" key="1">
    <source>
        <dbReference type="SAM" id="Phobius"/>
    </source>
</evidence>
<feature type="transmembrane region" description="Helical" evidence="1">
    <location>
        <begin position="37"/>
        <end position="58"/>
    </location>
</feature>
<sequence length="118" mass="12346">MASSRPLGVTIVALIAIFTAAVQITSGLFVLFGGGGIVYGLVSLVLGIVTLLVALGLFDGSNLARILTTIVFLLNIVESLYGAFSSTESFWTGVFGALLPVIGLILLYTARANRYFAD</sequence>
<feature type="transmembrane region" description="Helical" evidence="1">
    <location>
        <begin position="65"/>
        <end position="84"/>
    </location>
</feature>
<dbReference type="Proteomes" id="UP001501690">
    <property type="component" value="Unassembled WGS sequence"/>
</dbReference>
<feature type="transmembrane region" description="Helical" evidence="1">
    <location>
        <begin position="7"/>
        <end position="31"/>
    </location>
</feature>
<reference evidence="3" key="1">
    <citation type="journal article" date="2019" name="Int. J. Syst. Evol. Microbiol.">
        <title>The Global Catalogue of Microorganisms (GCM) 10K type strain sequencing project: providing services to taxonomists for standard genome sequencing and annotation.</title>
        <authorList>
            <consortium name="The Broad Institute Genomics Platform"/>
            <consortium name="The Broad Institute Genome Sequencing Center for Infectious Disease"/>
            <person name="Wu L."/>
            <person name="Ma J."/>
        </authorList>
    </citation>
    <scope>NUCLEOTIDE SEQUENCE [LARGE SCALE GENOMIC DNA]</scope>
    <source>
        <strain evidence="3">JCM 15577</strain>
    </source>
</reference>
<keyword evidence="1" id="KW-1133">Transmembrane helix</keyword>
<feature type="transmembrane region" description="Helical" evidence="1">
    <location>
        <begin position="90"/>
        <end position="110"/>
    </location>
</feature>
<gene>
    <name evidence="2" type="ORF">GCM10009808_16070</name>
</gene>
<comment type="caution">
    <text evidence="2">The sequence shown here is derived from an EMBL/GenBank/DDBJ whole genome shotgun (WGS) entry which is preliminary data.</text>
</comment>
<evidence type="ECO:0000313" key="2">
    <source>
        <dbReference type="EMBL" id="GAA1699256.1"/>
    </source>
</evidence>